<dbReference type="Pfam" id="PF01756">
    <property type="entry name" value="ACOX"/>
    <property type="match status" value="1"/>
</dbReference>
<keyword evidence="5 11" id="KW-0285">Flavoprotein</keyword>
<accession>A0AAV1I784</accession>
<dbReference type="Proteomes" id="UP001314263">
    <property type="component" value="Unassembled WGS sequence"/>
</dbReference>
<comment type="catalytic activity">
    <reaction evidence="1">
        <text>a 2,3-saturated acyl-CoA + O2 = a (2E)-enoyl-CoA + H2O2</text>
        <dbReference type="Rhea" id="RHEA:38959"/>
        <dbReference type="ChEBI" id="CHEBI:15379"/>
        <dbReference type="ChEBI" id="CHEBI:16240"/>
        <dbReference type="ChEBI" id="CHEBI:58856"/>
        <dbReference type="ChEBI" id="CHEBI:65111"/>
        <dbReference type="EC" id="1.3.3.6"/>
    </reaction>
</comment>
<gene>
    <name evidence="17" type="ORF">CVIRNUC_006077</name>
</gene>
<dbReference type="SUPFAM" id="SSF47203">
    <property type="entry name" value="Acyl-CoA dehydrogenase C-terminal domain-like"/>
    <property type="match status" value="2"/>
</dbReference>
<dbReference type="FunFam" id="1.20.140.10:FF:000010">
    <property type="entry name" value="Acyl-coenzyme A oxidase"/>
    <property type="match status" value="1"/>
</dbReference>
<sequence length="651" mass="71639">MQGTAQRRVEMINGHFDIVAHPSSVQSHLGGPSFDVQALQRILEHDNFETRQKMKELMKQDLFVPRYDMDLRDERELAFQRLLCICQSGLVSITDFRHNPLNIFAAHEITGFADPSVATKMTVHFNLFGGTVLKLGTQQHHDQLLSVIDSLDATGCFGLTELGFGNNAVEMQTTAEYDHAADEFIINTPTTLAQKYWITNSAVHAKWAVVFAQLHINGKNEGIHGFLVRIRHEDMSVVPGVRIEDMGHKMGCNGVDNGKLWFDGIRVPRWALLNASSNVTRQGQFSSTIARPRDRFLKVADQLLSGRICIASMMQSGAKVALLVAFRYAATRLAVGARGKSDTPILDYQLQQRALLPLLAQTICLNLGLNYVKDRWAAASGFTEVMPEPAVVREVIMLCCAIKPLCAWNAEDTATTCRERCGGQGYLSVNRFGAILGFAHAGMTAEGDNRVLMQKVAKEYMSTMGTPKVRARLQAGAHPPSLAGSELRSLPALRGIFVAREGRLLGQLAGAMKGVPSEDVFDTWMKRESDLVQAAAAAYAEREVLEASMRALEQAPGSTGHVLKLIVTLYALKRLESDMGWLLTEGILTLQAGRQIPTEIRKLCAEIAPASQHLIDAFGIPPHLQAAPIAADWEEYNRVDNQGELIGPAFD</sequence>
<evidence type="ECO:0000259" key="15">
    <source>
        <dbReference type="Pfam" id="PF02770"/>
    </source>
</evidence>
<dbReference type="InterPro" id="IPR036250">
    <property type="entry name" value="AcylCo_DH-like_C"/>
</dbReference>
<dbReference type="AlphaFoldDB" id="A0AAV1I784"/>
<dbReference type="GO" id="GO:0033540">
    <property type="term" value="P:fatty acid beta-oxidation using acyl-CoA oxidase"/>
    <property type="evidence" value="ECO:0007669"/>
    <property type="project" value="TreeGrafter"/>
</dbReference>
<dbReference type="InterPro" id="IPR009100">
    <property type="entry name" value="AcylCoA_DH/oxidase_NM_dom_sf"/>
</dbReference>
<name>A0AAV1I784_9CHLO</name>
<feature type="binding site" evidence="13">
    <location>
        <position position="160"/>
    </location>
    <ligand>
        <name>FAD</name>
        <dbReference type="ChEBI" id="CHEBI:57692"/>
    </ligand>
</feature>
<keyword evidence="10" id="KW-0576">Peroxisome</keyword>
<dbReference type="PIRSF" id="PIRSF000168">
    <property type="entry name" value="Acyl-CoA_oxidase"/>
    <property type="match status" value="1"/>
</dbReference>
<evidence type="ECO:0000256" key="10">
    <source>
        <dbReference type="ARBA" id="ARBA00023140"/>
    </source>
</evidence>
<dbReference type="InterPro" id="IPR046373">
    <property type="entry name" value="Acyl-CoA_Oxase/DH_mid-dom_sf"/>
</dbReference>
<dbReference type="Pfam" id="PF22924">
    <property type="entry name" value="ACOX_C_alpha1"/>
    <property type="match status" value="1"/>
</dbReference>
<feature type="domain" description="Acyl-CoA oxidase C-terminal" evidence="14">
    <location>
        <begin position="517"/>
        <end position="627"/>
    </location>
</feature>
<evidence type="ECO:0000256" key="6">
    <source>
        <dbReference type="ARBA" id="ARBA00022827"/>
    </source>
</evidence>
<evidence type="ECO:0000256" key="4">
    <source>
        <dbReference type="ARBA" id="ARBA00006288"/>
    </source>
</evidence>
<evidence type="ECO:0000256" key="7">
    <source>
        <dbReference type="ARBA" id="ARBA00022832"/>
    </source>
</evidence>
<dbReference type="PANTHER" id="PTHR10909:SF382">
    <property type="entry name" value="ACYL-COENZYME A OXIDASE"/>
    <property type="match status" value="1"/>
</dbReference>
<comment type="cofactor">
    <cofactor evidence="2">
        <name>FAD</name>
        <dbReference type="ChEBI" id="CHEBI:57692"/>
    </cofactor>
</comment>
<keyword evidence="8" id="KW-0560">Oxidoreductase</keyword>
<evidence type="ECO:0000259" key="14">
    <source>
        <dbReference type="Pfam" id="PF01756"/>
    </source>
</evidence>
<dbReference type="EMBL" id="CAUYUE010000007">
    <property type="protein sequence ID" value="CAK0782882.1"/>
    <property type="molecule type" value="Genomic_DNA"/>
</dbReference>
<feature type="active site" description="Proton acceptor" evidence="12">
    <location>
        <position position="446"/>
    </location>
</feature>
<dbReference type="GO" id="GO:0003997">
    <property type="term" value="F:acyl-CoA oxidase activity"/>
    <property type="evidence" value="ECO:0007669"/>
    <property type="project" value="UniProtKB-EC"/>
</dbReference>
<comment type="similarity">
    <text evidence="4 11">Belongs to the acyl-CoA oxidase family.</text>
</comment>
<organism evidence="17 18">
    <name type="scientific">Coccomyxa viridis</name>
    <dbReference type="NCBI Taxonomy" id="1274662"/>
    <lineage>
        <taxon>Eukaryota</taxon>
        <taxon>Viridiplantae</taxon>
        <taxon>Chlorophyta</taxon>
        <taxon>core chlorophytes</taxon>
        <taxon>Trebouxiophyceae</taxon>
        <taxon>Trebouxiophyceae incertae sedis</taxon>
        <taxon>Coccomyxaceae</taxon>
        <taxon>Coccomyxa</taxon>
    </lineage>
</organism>
<evidence type="ECO:0000256" key="12">
    <source>
        <dbReference type="PIRSR" id="PIRSR000168-1"/>
    </source>
</evidence>
<dbReference type="GO" id="GO:0071949">
    <property type="term" value="F:FAD binding"/>
    <property type="evidence" value="ECO:0007669"/>
    <property type="project" value="InterPro"/>
</dbReference>
<dbReference type="PANTHER" id="PTHR10909">
    <property type="entry name" value="ELECTRON TRANSPORT OXIDOREDUCTASE"/>
    <property type="match status" value="1"/>
</dbReference>
<reference evidence="17 18" key="1">
    <citation type="submission" date="2023-10" db="EMBL/GenBank/DDBJ databases">
        <authorList>
            <person name="Maclean D."/>
            <person name="Macfadyen A."/>
        </authorList>
    </citation>
    <scope>NUCLEOTIDE SEQUENCE [LARGE SCALE GENOMIC DNA]</scope>
</reference>
<dbReference type="GO" id="GO:0055088">
    <property type="term" value="P:lipid homeostasis"/>
    <property type="evidence" value="ECO:0007669"/>
    <property type="project" value="TreeGrafter"/>
</dbReference>
<dbReference type="GO" id="GO:0005504">
    <property type="term" value="F:fatty acid binding"/>
    <property type="evidence" value="ECO:0007669"/>
    <property type="project" value="TreeGrafter"/>
</dbReference>
<evidence type="ECO:0000256" key="9">
    <source>
        <dbReference type="ARBA" id="ARBA00023098"/>
    </source>
</evidence>
<evidence type="ECO:0000256" key="5">
    <source>
        <dbReference type="ARBA" id="ARBA00022630"/>
    </source>
</evidence>
<comment type="subcellular location">
    <subcellularLocation>
        <location evidence="3">Peroxisome</location>
    </subcellularLocation>
</comment>
<keyword evidence="9" id="KW-0443">Lipid metabolism</keyword>
<evidence type="ECO:0000256" key="11">
    <source>
        <dbReference type="PIRNR" id="PIRNR000168"/>
    </source>
</evidence>
<keyword evidence="6 11" id="KW-0274">FAD</keyword>
<keyword evidence="7" id="KW-0276">Fatty acid metabolism</keyword>
<evidence type="ECO:0000256" key="3">
    <source>
        <dbReference type="ARBA" id="ARBA00004275"/>
    </source>
</evidence>
<evidence type="ECO:0000313" key="18">
    <source>
        <dbReference type="Proteomes" id="UP001314263"/>
    </source>
</evidence>
<dbReference type="Pfam" id="PF02770">
    <property type="entry name" value="Acyl-CoA_dh_M"/>
    <property type="match status" value="1"/>
</dbReference>
<dbReference type="Gene3D" id="1.20.140.10">
    <property type="entry name" value="Butyryl-CoA Dehydrogenase, subunit A, domain 3"/>
    <property type="match status" value="2"/>
</dbReference>
<dbReference type="InterPro" id="IPR012258">
    <property type="entry name" value="Acyl-CoA_oxidase"/>
</dbReference>
<feature type="domain" description="Acyl-CoA oxidase/dehydrogenase middle" evidence="15">
    <location>
        <begin position="156"/>
        <end position="264"/>
    </location>
</feature>
<evidence type="ECO:0000313" key="17">
    <source>
        <dbReference type="EMBL" id="CAK0782882.1"/>
    </source>
</evidence>
<evidence type="ECO:0000256" key="2">
    <source>
        <dbReference type="ARBA" id="ARBA00001974"/>
    </source>
</evidence>
<evidence type="ECO:0000256" key="13">
    <source>
        <dbReference type="PIRSR" id="PIRSR000168-2"/>
    </source>
</evidence>
<feature type="domain" description="Acyl-CoA oxidase C-alpha1" evidence="16">
    <location>
        <begin position="303"/>
        <end position="459"/>
    </location>
</feature>
<evidence type="ECO:0000259" key="16">
    <source>
        <dbReference type="Pfam" id="PF22924"/>
    </source>
</evidence>
<dbReference type="SUPFAM" id="SSF56645">
    <property type="entry name" value="Acyl-CoA dehydrogenase NM domain-like"/>
    <property type="match status" value="1"/>
</dbReference>
<comment type="caution">
    <text evidence="17">The sequence shown here is derived from an EMBL/GenBank/DDBJ whole genome shotgun (WGS) entry which is preliminary data.</text>
</comment>
<dbReference type="Gene3D" id="2.40.110.10">
    <property type="entry name" value="Butyryl-CoA Dehydrogenase, subunit A, domain 2"/>
    <property type="match status" value="1"/>
</dbReference>
<keyword evidence="18" id="KW-1185">Reference proteome</keyword>
<dbReference type="InterPro" id="IPR055060">
    <property type="entry name" value="ACOX_C_alpha1"/>
</dbReference>
<dbReference type="FunFam" id="1.20.140.10:FF:000007">
    <property type="entry name" value="Acyl-coenzyme A oxidase"/>
    <property type="match status" value="1"/>
</dbReference>
<protein>
    <recommendedName>
        <fullName evidence="11">Acyl-coenzyme A oxidase</fullName>
    </recommendedName>
</protein>
<dbReference type="InterPro" id="IPR006091">
    <property type="entry name" value="Acyl-CoA_Oxase/DH_mid-dom"/>
</dbReference>
<evidence type="ECO:0000256" key="8">
    <source>
        <dbReference type="ARBA" id="ARBA00023002"/>
    </source>
</evidence>
<evidence type="ECO:0000256" key="1">
    <source>
        <dbReference type="ARBA" id="ARBA00001201"/>
    </source>
</evidence>
<dbReference type="FunFam" id="2.40.110.10:FF:000005">
    <property type="entry name" value="Acyl-coenzyme A oxidase"/>
    <property type="match status" value="1"/>
</dbReference>
<dbReference type="InterPro" id="IPR002655">
    <property type="entry name" value="Acyl-CoA_oxidase_C"/>
</dbReference>
<proteinExistence type="inferred from homology"/>
<dbReference type="GO" id="GO:0005777">
    <property type="term" value="C:peroxisome"/>
    <property type="evidence" value="ECO:0007669"/>
    <property type="project" value="UniProtKB-SubCell"/>
</dbReference>